<gene>
    <name evidence="2" type="ORF">WJX74_010864</name>
</gene>
<feature type="region of interest" description="Disordered" evidence="1">
    <location>
        <begin position="136"/>
        <end position="172"/>
    </location>
</feature>
<accession>A0AAW1SAQ8</accession>
<evidence type="ECO:0000313" key="3">
    <source>
        <dbReference type="Proteomes" id="UP001438707"/>
    </source>
</evidence>
<evidence type="ECO:0000256" key="1">
    <source>
        <dbReference type="SAM" id="MobiDB-lite"/>
    </source>
</evidence>
<dbReference type="GO" id="GO:0005634">
    <property type="term" value="C:nucleus"/>
    <property type="evidence" value="ECO:0007669"/>
    <property type="project" value="TreeGrafter"/>
</dbReference>
<dbReference type="Pfam" id="PF07818">
    <property type="entry name" value="HCNGP"/>
    <property type="match status" value="1"/>
</dbReference>
<reference evidence="2 3" key="1">
    <citation type="journal article" date="2024" name="Nat. Commun.">
        <title>Phylogenomics reveals the evolutionary origins of lichenization in chlorophyte algae.</title>
        <authorList>
            <person name="Puginier C."/>
            <person name="Libourel C."/>
            <person name="Otte J."/>
            <person name="Skaloud P."/>
            <person name="Haon M."/>
            <person name="Grisel S."/>
            <person name="Petersen M."/>
            <person name="Berrin J.G."/>
            <person name="Delaux P.M."/>
            <person name="Dal Grande F."/>
            <person name="Keller J."/>
        </authorList>
    </citation>
    <scope>NUCLEOTIDE SEQUENCE [LARGE SCALE GENOMIC DNA]</scope>
    <source>
        <strain evidence="2 3">SAG 2145</strain>
    </source>
</reference>
<name>A0AAW1SAQ8_9CHLO</name>
<dbReference type="AlphaFoldDB" id="A0AAW1SAQ8"/>
<dbReference type="Proteomes" id="UP001438707">
    <property type="component" value="Unassembled WGS sequence"/>
</dbReference>
<dbReference type="GO" id="GO:0006355">
    <property type="term" value="P:regulation of DNA-templated transcription"/>
    <property type="evidence" value="ECO:0007669"/>
    <property type="project" value="InterPro"/>
</dbReference>
<protein>
    <recommendedName>
        <fullName evidence="4">HCNGP-like protein</fullName>
    </recommendedName>
</protein>
<dbReference type="InterPro" id="IPR012479">
    <property type="entry name" value="SAP30BP"/>
</dbReference>
<sequence>MATALGGLVDAYVDSDDGEGEEVAKGPAAEDTADDASAGRVLLAPALPSLSAAPPTSPLQAPAAQLNLTPQPTAAELTSAPGSFGSGDILTAIQQQQQQQLAATPRMLPGTTPGPMGMTGTADSGVPLSPGLVQDPGASPVQGVVGDGVAGRTPEPEPDLSLPSDLPPPPERPCSPTLQALITNLLKTQRERGQTLNHAMKSHRDYRNPNFLQKMVEFCDIQQYGSCYPVHLWDPTALPPEDHATALLQEHAAWQDRRAAERQKRGRVDFTKATSAAAAAVAAVGTRQVDPRALTQAAARTTAVLNAQAAGQGASKRSKWDHGAR</sequence>
<evidence type="ECO:0008006" key="4">
    <source>
        <dbReference type="Google" id="ProtNLM"/>
    </source>
</evidence>
<comment type="caution">
    <text evidence="2">The sequence shown here is derived from an EMBL/GenBank/DDBJ whole genome shotgun (WGS) entry which is preliminary data.</text>
</comment>
<dbReference type="PANTHER" id="PTHR13464">
    <property type="entry name" value="TRANSCRIPTIONAL REGULATOR PROTEIN HCNGP"/>
    <property type="match status" value="1"/>
</dbReference>
<feature type="region of interest" description="Disordered" evidence="1">
    <location>
        <begin position="1"/>
        <end position="39"/>
    </location>
</feature>
<dbReference type="PANTHER" id="PTHR13464:SF0">
    <property type="entry name" value="SAP30-BINDING PROTEIN"/>
    <property type="match status" value="1"/>
</dbReference>
<dbReference type="EMBL" id="JALJOS010000002">
    <property type="protein sequence ID" value="KAK9843359.1"/>
    <property type="molecule type" value="Genomic_DNA"/>
</dbReference>
<keyword evidence="3" id="KW-1185">Reference proteome</keyword>
<proteinExistence type="predicted"/>
<organism evidence="2 3">
    <name type="scientific">Apatococcus lobatus</name>
    <dbReference type="NCBI Taxonomy" id="904363"/>
    <lineage>
        <taxon>Eukaryota</taxon>
        <taxon>Viridiplantae</taxon>
        <taxon>Chlorophyta</taxon>
        <taxon>core chlorophytes</taxon>
        <taxon>Trebouxiophyceae</taxon>
        <taxon>Chlorellales</taxon>
        <taxon>Chlorellaceae</taxon>
        <taxon>Apatococcus</taxon>
    </lineage>
</organism>
<evidence type="ECO:0000313" key="2">
    <source>
        <dbReference type="EMBL" id="KAK9843359.1"/>
    </source>
</evidence>